<evidence type="ECO:0000313" key="4">
    <source>
        <dbReference type="Proteomes" id="UP001642405"/>
    </source>
</evidence>
<feature type="domain" description="ABC1 atypical kinase-like" evidence="2">
    <location>
        <begin position="188"/>
        <end position="452"/>
    </location>
</feature>
<evidence type="ECO:0000259" key="2">
    <source>
        <dbReference type="Pfam" id="PF03109"/>
    </source>
</evidence>
<dbReference type="InterPro" id="IPR004147">
    <property type="entry name" value="ABC1_dom"/>
</dbReference>
<proteinExistence type="predicted"/>
<organism evidence="3 4">
    <name type="scientific">Sporothrix curviconia</name>
    <dbReference type="NCBI Taxonomy" id="1260050"/>
    <lineage>
        <taxon>Eukaryota</taxon>
        <taxon>Fungi</taxon>
        <taxon>Dikarya</taxon>
        <taxon>Ascomycota</taxon>
        <taxon>Pezizomycotina</taxon>
        <taxon>Sordariomycetes</taxon>
        <taxon>Sordariomycetidae</taxon>
        <taxon>Ophiostomatales</taxon>
        <taxon>Ophiostomataceae</taxon>
        <taxon>Sporothrix</taxon>
    </lineage>
</organism>
<dbReference type="SUPFAM" id="SSF56112">
    <property type="entry name" value="Protein kinase-like (PK-like)"/>
    <property type="match status" value="1"/>
</dbReference>
<reference evidence="3 4" key="1">
    <citation type="submission" date="2024-01" db="EMBL/GenBank/DDBJ databases">
        <authorList>
            <person name="Allen C."/>
            <person name="Tagirdzhanova G."/>
        </authorList>
    </citation>
    <scope>NUCLEOTIDE SEQUENCE [LARGE SCALE GENOMIC DNA]</scope>
</reference>
<evidence type="ECO:0000313" key="3">
    <source>
        <dbReference type="EMBL" id="CAK7211370.1"/>
    </source>
</evidence>
<accession>A0ABP0AVX2</accession>
<gene>
    <name evidence="3" type="ORF">SCUCBS95973_001090</name>
</gene>
<dbReference type="PANTHER" id="PTHR43173">
    <property type="entry name" value="ABC1 FAMILY PROTEIN"/>
    <property type="match status" value="1"/>
</dbReference>
<dbReference type="Proteomes" id="UP001642405">
    <property type="component" value="Unassembled WGS sequence"/>
</dbReference>
<comment type="caution">
    <text evidence="3">The sequence shown here is derived from an EMBL/GenBank/DDBJ whole genome shotgun (WGS) entry which is preliminary data.</text>
</comment>
<dbReference type="EMBL" id="CAWUHB010000004">
    <property type="protein sequence ID" value="CAK7211370.1"/>
    <property type="molecule type" value="Genomic_DNA"/>
</dbReference>
<dbReference type="Pfam" id="PF03109">
    <property type="entry name" value="ABC1"/>
    <property type="match status" value="1"/>
</dbReference>
<dbReference type="InterPro" id="IPR051130">
    <property type="entry name" value="Mito_struct-func_regulator"/>
</dbReference>
<feature type="compositionally biased region" description="Low complexity" evidence="1">
    <location>
        <begin position="52"/>
        <end position="63"/>
    </location>
</feature>
<name>A0ABP0AVX2_9PEZI</name>
<keyword evidence="4" id="KW-1185">Reference proteome</keyword>
<sequence length="618" mass="68947">MRVSFVQPAAVASLAGAVGRQASIPMLPSQSWACAKCRRSQWAGRRYTSGFRFSSSSANSSRTVPPPPRSSRSRRTVLLAASGGAATATILAFTDDIKQSYETVERTGRVAAALVLCINDYRKTLGQRDRLDDAAEQGEILKACHKRCALRTLRVLEKNGGIFIKLGQHLSAMNYLLPLEWTTTFIPLQDRCPVSSFASIEQMYRADTGCDLWDYFSEFSEEPIGAASLAQVHLATIRETGQQVAVKVQHPSLAQWAPLDMALTSFTFSTLKRFFPEYDLEWLSSEMELSLPQELDFALEGKNAQRTQAHFAAMPQLPLVVPDVIWGQERILVMAREVGHRLDDLAYLDANGIDRDEVSAALAHIFNEMIFGDGAPLHCDPHGGNLAVRVRAPSGSLLTRLLRRLPWRNHDNFDIILYDHGLYRDIPLGLRRSYAKMWLAVLNGDMKRMQQYAHEVAGVDEKSFPLFASAITGRDYSVLASASIMKPRTSGEKDNISGQLQDGLLADLVQLLGKVPRIILLILKTNDLTRSLDEGLQTKQGPIRSFLIMAQYCLRTVFYEQVDGLREQYGSLWRPSSFVRLLGAYVQYLQGSAKLGAFELWLRGRRLVGLQNDFSIGL</sequence>
<evidence type="ECO:0000256" key="1">
    <source>
        <dbReference type="SAM" id="MobiDB-lite"/>
    </source>
</evidence>
<dbReference type="PANTHER" id="PTHR43173:SF19">
    <property type="entry name" value="AARF DOMAIN-CONTAINING PROTEIN KINASE 1"/>
    <property type="match status" value="1"/>
</dbReference>
<dbReference type="InterPro" id="IPR011009">
    <property type="entry name" value="Kinase-like_dom_sf"/>
</dbReference>
<protein>
    <recommendedName>
        <fullName evidence="2">ABC1 atypical kinase-like domain-containing protein</fullName>
    </recommendedName>
</protein>
<feature type="region of interest" description="Disordered" evidence="1">
    <location>
        <begin position="52"/>
        <end position="74"/>
    </location>
</feature>